<dbReference type="Proteomes" id="UP000740883">
    <property type="component" value="Unassembled WGS sequence"/>
</dbReference>
<name>A0A9P6H194_9MICR</name>
<keyword evidence="2" id="KW-1185">Reference proteome</keyword>
<accession>A0A9P6H194</accession>
<dbReference type="OrthoDB" id="2188332at2759"/>
<protein>
    <submittedName>
        <fullName evidence="1">Uncharacterized protein</fullName>
    </submittedName>
</protein>
<dbReference type="EMBL" id="SBJO01000007">
    <property type="protein sequence ID" value="KAF9764838.1"/>
    <property type="molecule type" value="Genomic_DNA"/>
</dbReference>
<evidence type="ECO:0000313" key="1">
    <source>
        <dbReference type="EMBL" id="KAF9764838.1"/>
    </source>
</evidence>
<organism evidence="1 2">
    <name type="scientific">Nosema granulosis</name>
    <dbReference type="NCBI Taxonomy" id="83296"/>
    <lineage>
        <taxon>Eukaryota</taxon>
        <taxon>Fungi</taxon>
        <taxon>Fungi incertae sedis</taxon>
        <taxon>Microsporidia</taxon>
        <taxon>Nosematidae</taxon>
        <taxon>Nosema</taxon>
    </lineage>
</organism>
<dbReference type="AlphaFoldDB" id="A0A9P6H194"/>
<evidence type="ECO:0000313" key="2">
    <source>
        <dbReference type="Proteomes" id="UP000740883"/>
    </source>
</evidence>
<reference evidence="1 2" key="1">
    <citation type="journal article" date="2020" name="Genome Biol. Evol.">
        <title>Comparative genomics of strictly vertically transmitted, feminizing microsporidia endosymbionts of amphipod crustaceans.</title>
        <authorList>
            <person name="Cormier A."/>
            <person name="Chebbi M.A."/>
            <person name="Giraud I."/>
            <person name="Wattier R."/>
            <person name="Teixeira M."/>
            <person name="Gilbert C."/>
            <person name="Rigaud T."/>
            <person name="Cordaux R."/>
        </authorList>
    </citation>
    <scope>NUCLEOTIDE SEQUENCE [LARGE SCALE GENOMIC DNA]</scope>
    <source>
        <strain evidence="1 2">Ou3-Ou53</strain>
    </source>
</reference>
<sequence length="743" mass="86046">MLKLEKLFKDLAQDPNTIQEIEKEINLLVHSENLNQTVDLYKSTIPEMKLYALKVVEERIKLKKANNLSLVQEIAFMKEAVQVDSSDKAADSFATLGLYEWPNFFPDFFQIIIDMMALKKEMGYKILQSFLYQMNYSQDINEKRKNELKKAIGLVYKGYMQLFEDDMAQFIIPILTESLRILPKDFDYSIVFRRGHEYPEKTVEFINEMGGSLPLFDVIDLASRMPIMVGVLLYFNSLKNKYSEVSNVNQMYEYIFKALRHDLSSFLVSVDFWTKFFGKKHKEAFVEHIMGEVLSIFVNLEDEQKNEVEGEVYGLFNVIIKNYPQEVFNLLKVNCSFLPKRLQLFFIRKIHERILFNTKNGIPTNFSLCELNSNDPIVTATIMVFNNDPKVVDMINCLDLFDKDSAKLVIRILDTFSLPQETISGLIDRCCVPGKASSNEVIVECFLKLGQIESFEGVWDHDKILRLFYYLRKSPMKVSHLSARYNQEFIAKAPFDRCFSILKMFGNIPREIYENIYANIGVYAYADLNCFIRDLLPYLSIQEPYISRITERLLKDWVDLENPEDLVACTKTLLSVFSEGIAQANEKNIPYHSINSLIDLLQLDDTGLIRRISDTFCNYKGVFDVKTALYYLLLNYNSSFVEGSHMSVASAITKCIKDKQGPVSLHEILGNVPLDKCYNLHSDIQNVQTKRAQNIVRVFLKDFKGKPLNAIYGNDFKVGEQGFIKQEKKKAGFEFSIERTFFD</sequence>
<proteinExistence type="predicted"/>
<gene>
    <name evidence="1" type="ORF">NGRA_0210</name>
</gene>
<comment type="caution">
    <text evidence="1">The sequence shown here is derived from an EMBL/GenBank/DDBJ whole genome shotgun (WGS) entry which is preliminary data.</text>
</comment>